<feature type="chain" id="PRO_5027827951" evidence="1">
    <location>
        <begin position="22"/>
        <end position="128"/>
    </location>
</feature>
<dbReference type="GeneID" id="117642192"/>
<dbReference type="OrthoDB" id="8192785at2759"/>
<accession>A0A6P8ZJV6</accession>
<keyword evidence="2" id="KW-1185">Reference proteome</keyword>
<dbReference type="InterPro" id="IPR031734">
    <property type="entry name" value="MBF2"/>
</dbReference>
<gene>
    <name evidence="3" type="primary">LOC117642192</name>
</gene>
<dbReference type="Proteomes" id="UP000515158">
    <property type="component" value="Unplaced"/>
</dbReference>
<dbReference type="Pfam" id="PF15868">
    <property type="entry name" value="MBF2"/>
    <property type="match status" value="1"/>
</dbReference>
<keyword evidence="1" id="KW-0732">Signal</keyword>
<dbReference type="PANTHER" id="PTHR37685">
    <property type="entry name" value="GEO11136P1-RELATED"/>
    <property type="match status" value="1"/>
</dbReference>
<dbReference type="RefSeq" id="XP_034236019.1">
    <property type="nucleotide sequence ID" value="XM_034380128.1"/>
</dbReference>
<dbReference type="PANTHER" id="PTHR37685:SF1">
    <property type="entry name" value="GEO11136P1-RELATED"/>
    <property type="match status" value="1"/>
</dbReference>
<dbReference type="KEGG" id="tpal:117642192"/>
<protein>
    <submittedName>
        <fullName evidence="3">Uncharacterized protein LOC117642192</fullName>
    </submittedName>
</protein>
<sequence length="128" mass="13558">MSASRFVLLAALAACCIAAHAALVPVKQDAFQTVGTCKDSDVLLHAETVWKSAKWLQIRHQLVSYPADQTEEPAGVISCVQLAAQKNTNIGSAVLQSGGPGQRAATIMVKSERGHSVGWNVLIFGSKE</sequence>
<feature type="signal peptide" evidence="1">
    <location>
        <begin position="1"/>
        <end position="21"/>
    </location>
</feature>
<proteinExistence type="predicted"/>
<dbReference type="AlphaFoldDB" id="A0A6P8ZJV6"/>
<reference evidence="3" key="1">
    <citation type="submission" date="2025-08" db="UniProtKB">
        <authorList>
            <consortium name="RefSeq"/>
        </authorList>
    </citation>
    <scope>IDENTIFICATION</scope>
    <source>
        <tissue evidence="3">Total insect</tissue>
    </source>
</reference>
<organism evidence="3">
    <name type="scientific">Thrips palmi</name>
    <name type="common">Melon thrips</name>
    <dbReference type="NCBI Taxonomy" id="161013"/>
    <lineage>
        <taxon>Eukaryota</taxon>
        <taxon>Metazoa</taxon>
        <taxon>Ecdysozoa</taxon>
        <taxon>Arthropoda</taxon>
        <taxon>Hexapoda</taxon>
        <taxon>Insecta</taxon>
        <taxon>Pterygota</taxon>
        <taxon>Neoptera</taxon>
        <taxon>Paraneoptera</taxon>
        <taxon>Thysanoptera</taxon>
        <taxon>Terebrantia</taxon>
        <taxon>Thripoidea</taxon>
        <taxon>Thripidae</taxon>
        <taxon>Thrips</taxon>
    </lineage>
</organism>
<evidence type="ECO:0000256" key="1">
    <source>
        <dbReference type="SAM" id="SignalP"/>
    </source>
</evidence>
<evidence type="ECO:0000313" key="3">
    <source>
        <dbReference type="RefSeq" id="XP_034236019.1"/>
    </source>
</evidence>
<dbReference type="InParanoid" id="A0A6P8ZJV6"/>
<name>A0A6P8ZJV6_THRPL</name>
<evidence type="ECO:0000313" key="2">
    <source>
        <dbReference type="Proteomes" id="UP000515158"/>
    </source>
</evidence>